<dbReference type="CDD" id="cd04859">
    <property type="entry name" value="Prim_Pol"/>
    <property type="match status" value="1"/>
</dbReference>
<protein>
    <submittedName>
        <fullName evidence="3">Pancreatic ribonuclease</fullName>
    </submittedName>
</protein>
<organism evidence="3 4">
    <name type="scientific">Gordonia neofelifaecis NRRL B-59395</name>
    <dbReference type="NCBI Taxonomy" id="644548"/>
    <lineage>
        <taxon>Bacteria</taxon>
        <taxon>Bacillati</taxon>
        <taxon>Actinomycetota</taxon>
        <taxon>Actinomycetes</taxon>
        <taxon>Mycobacteriales</taxon>
        <taxon>Gordoniaceae</taxon>
        <taxon>Gordonia</taxon>
    </lineage>
</organism>
<dbReference type="SMART" id="SM00943">
    <property type="entry name" value="Prim-Pol"/>
    <property type="match status" value="1"/>
</dbReference>
<dbReference type="InterPro" id="IPR015330">
    <property type="entry name" value="DNA_primase/pol_bifunc_N"/>
</dbReference>
<gene>
    <name evidence="3" type="ORF">SCNU_00085</name>
</gene>
<feature type="domain" description="DNA primase/polymerase bifunctional N-terminal" evidence="2">
    <location>
        <begin position="60"/>
        <end position="220"/>
    </location>
</feature>
<evidence type="ECO:0000256" key="1">
    <source>
        <dbReference type="SAM" id="MobiDB-lite"/>
    </source>
</evidence>
<feature type="compositionally biased region" description="Pro residues" evidence="1">
    <location>
        <begin position="44"/>
        <end position="55"/>
    </location>
</feature>
<dbReference type="EMBL" id="AEUD01000001">
    <property type="protein sequence ID" value="EGD56729.1"/>
    <property type="molecule type" value="Genomic_DNA"/>
</dbReference>
<comment type="caution">
    <text evidence="3">The sequence shown here is derived from an EMBL/GenBank/DDBJ whole genome shotgun (WGS) entry which is preliminary data.</text>
</comment>
<dbReference type="STRING" id="644548.SCNU_00085"/>
<evidence type="ECO:0000259" key="2">
    <source>
        <dbReference type="SMART" id="SM00943"/>
    </source>
</evidence>
<dbReference type="Proteomes" id="UP000035065">
    <property type="component" value="Unassembled WGS sequence"/>
</dbReference>
<evidence type="ECO:0000313" key="4">
    <source>
        <dbReference type="Proteomes" id="UP000035065"/>
    </source>
</evidence>
<sequence length="362" mass="39393">MLSVQDFVFETYLGHEIRPRWVTDYLGLAPDDDSDGTGGVATPVPDPEPVPPTTAPDPEAEAYAARGWLDVFPLPAARKAPPPTGLTGRRAPWTDTERAALVFPSGCNYGMRTPAGLLAIDVDHYDGKTGAVTLADLEAKLGPLPSTWRVTSHGAANPSGQRWYRVPAVAEYESAAGKDIEVIHRNHRYSVLPPSVHPKGGRYAWISPDGAITEDVPLVTRIPELPAKWVDYLTSTRPPVPGSTPAGIVRATAELDRMHRDWLSDTPIDGTVNAKTKAFISYIPGAFDRGTSRYDTMVRLFWEAAKRNAEEFDGARVHQGMVAALEAIAQTYRERVGEDRRPGVVEGEIHRAMVGAFAKVAP</sequence>
<keyword evidence="4" id="KW-1185">Reference proteome</keyword>
<proteinExistence type="predicted"/>
<dbReference type="eggNOG" id="COG0467">
    <property type="taxonomic scope" value="Bacteria"/>
</dbReference>
<accession>F1YE96</accession>
<evidence type="ECO:0000313" key="3">
    <source>
        <dbReference type="EMBL" id="EGD56729.1"/>
    </source>
</evidence>
<name>F1YE96_9ACTN</name>
<dbReference type="AlphaFoldDB" id="F1YE96"/>
<feature type="region of interest" description="Disordered" evidence="1">
    <location>
        <begin position="28"/>
        <end position="58"/>
    </location>
</feature>
<dbReference type="Pfam" id="PF09250">
    <property type="entry name" value="Prim-Pol"/>
    <property type="match status" value="1"/>
</dbReference>
<reference evidence="3 4" key="1">
    <citation type="journal article" date="2011" name="J. Bacteriol.">
        <title>Draft Genome Sequence of Gordonia neofelifaecis NRRL B-59395, a Cholesterol-Degrading Actinomycete.</title>
        <authorList>
            <person name="Ge F."/>
            <person name="Li W."/>
            <person name="Chen G."/>
            <person name="Liu Y."/>
            <person name="Zhang G."/>
            <person name="Yong B."/>
            <person name="Wang Q."/>
            <person name="Wang N."/>
            <person name="Huang Z."/>
            <person name="Li W."/>
            <person name="Wang J."/>
            <person name="Wu C."/>
            <person name="Xie Q."/>
            <person name="Liu G."/>
        </authorList>
    </citation>
    <scope>NUCLEOTIDE SEQUENCE [LARGE SCALE GENOMIC DNA]</scope>
    <source>
        <strain evidence="3 4">NRRL B-59395</strain>
    </source>
</reference>